<feature type="repeat" description="PPR" evidence="2">
    <location>
        <begin position="241"/>
        <end position="275"/>
    </location>
</feature>
<dbReference type="InterPro" id="IPR002885">
    <property type="entry name" value="PPR_rpt"/>
</dbReference>
<dbReference type="Pfam" id="PF12854">
    <property type="entry name" value="PPR_1"/>
    <property type="match status" value="1"/>
</dbReference>
<accession>A0A7I8LM39</accession>
<feature type="repeat" description="PPR" evidence="2">
    <location>
        <begin position="279"/>
        <end position="313"/>
    </location>
</feature>
<proteinExistence type="predicted"/>
<feature type="repeat" description="PPR" evidence="2">
    <location>
        <begin position="626"/>
        <end position="660"/>
    </location>
</feature>
<dbReference type="NCBIfam" id="TIGR00756">
    <property type="entry name" value="PPR"/>
    <property type="match status" value="10"/>
</dbReference>
<dbReference type="PANTHER" id="PTHR47933:SF11">
    <property type="entry name" value="PENTATRICOPEPTIDE REPEAT-CONTAINING PROTEIN 2"/>
    <property type="match status" value="1"/>
</dbReference>
<dbReference type="OrthoDB" id="185373at2759"/>
<evidence type="ECO:0000313" key="5">
    <source>
        <dbReference type="Proteomes" id="UP000663760"/>
    </source>
</evidence>
<evidence type="ECO:0000256" key="3">
    <source>
        <dbReference type="SAM" id="MobiDB-lite"/>
    </source>
</evidence>
<feature type="repeat" description="PPR" evidence="2">
    <location>
        <begin position="419"/>
        <end position="453"/>
    </location>
</feature>
<feature type="repeat" description="PPR" evidence="2">
    <location>
        <begin position="314"/>
        <end position="348"/>
    </location>
</feature>
<dbReference type="InterPro" id="IPR011990">
    <property type="entry name" value="TPR-like_helical_dom_sf"/>
</dbReference>
<dbReference type="PANTHER" id="PTHR47933">
    <property type="entry name" value="PENTATRICOPEPTIDE REPEAT-CONTAINING PROTEIN 1, MITOCHONDRIAL"/>
    <property type="match status" value="1"/>
</dbReference>
<dbReference type="PROSITE" id="PS51375">
    <property type="entry name" value="PPR"/>
    <property type="match status" value="11"/>
</dbReference>
<feature type="repeat" description="PPR" evidence="2">
    <location>
        <begin position="661"/>
        <end position="695"/>
    </location>
</feature>
<dbReference type="Gene3D" id="1.25.40.10">
    <property type="entry name" value="Tetratricopeptide repeat domain"/>
    <property type="match status" value="5"/>
</dbReference>
<evidence type="ECO:0000313" key="4">
    <source>
        <dbReference type="EMBL" id="CAA7410942.1"/>
    </source>
</evidence>
<dbReference type="GO" id="GO:0003729">
    <property type="term" value="F:mRNA binding"/>
    <property type="evidence" value="ECO:0007669"/>
    <property type="project" value="TreeGrafter"/>
</dbReference>
<dbReference type="AlphaFoldDB" id="A0A7I8LM39"/>
<dbReference type="Proteomes" id="UP000663760">
    <property type="component" value="Chromosome 18"/>
</dbReference>
<feature type="repeat" description="PPR" evidence="2">
    <location>
        <begin position="384"/>
        <end position="418"/>
    </location>
</feature>
<dbReference type="EMBL" id="LR746281">
    <property type="protein sequence ID" value="CAA7410942.1"/>
    <property type="molecule type" value="Genomic_DNA"/>
</dbReference>
<dbReference type="Pfam" id="PF13041">
    <property type="entry name" value="PPR_2"/>
    <property type="match status" value="4"/>
</dbReference>
<protein>
    <submittedName>
        <fullName evidence="4">Uncharacterized protein</fullName>
    </submittedName>
</protein>
<feature type="compositionally biased region" description="Basic and acidic residues" evidence="3">
    <location>
        <begin position="532"/>
        <end position="545"/>
    </location>
</feature>
<feature type="repeat" description="PPR" evidence="2">
    <location>
        <begin position="349"/>
        <end position="383"/>
    </location>
</feature>
<sequence>MQHGGRAAIAVSLAARSFTSSSSAAAADELGSFLLVASICKAFSGPRGPAGGAVLVEAAADVSDAVVLQVLRRSSLQPPAKAEFLRWASSLPHYTPSAAAFSELLRSHCRSGLLDDLRPILRLAVSSSTGVEPDTLKLVLDTLIRSGRVDAAIAVLDDLEELGGGGGFSLHPRIYNSIVLALICKSQLGLALSMFWKLLETSSELERLACNELLVALRRAEMRDDFVKVFDALAQKGFRFDTCGFNICIHAFGCWGRLDFSLKLFKEMKEKGLPEAAADICTYNSLIHALCSAGKVDDALAVYEELKGSGHEPDRFTYRALIHGCCKVYRVDDAVRIFRELEYNNLRADTLLYNSLLSGLLKGRKLADACQLFERMVSEGVRASCYTYNILIDGLFRNGRSAAGFALFCDLKKKGQFVDAVTYSTVAMQLCREGQVDGALELVEEMEARGFTVDLLTVSALLVGLHQCGRWDWAERLMKHVRDSNLVPSVLRWTTAMEASMRQHQSRRADHTPLFPAAGDLTDVLGWPKPPPEAEKDTQGTRSGDDCNEEWSSSPTMDKLASRTEAMEGFSSFTVRRGRRVHQRGGAKAFDIDMVNTYLSIFLAEGKLSVACKLFEIFTELGRAPVSYTYNSLMSSFIKKGYFDAAWGLLQEMGGKLCPADIATYNLILQGLGRMGRADLASAVLDQLKKKGGFLDVVMYNTLIHALGKAGRMEEVNQLLKKMAREGINPDVVTFNTLIEVHAKAGRVRDAYRFLRMMLDAGCSPNHVTDTILDFLEKEIERTRFQRASMKLGKNGDD</sequence>
<feature type="repeat" description="PPR" evidence="2">
    <location>
        <begin position="696"/>
        <end position="730"/>
    </location>
</feature>
<dbReference type="Pfam" id="PF01535">
    <property type="entry name" value="PPR"/>
    <property type="match status" value="1"/>
</dbReference>
<gene>
    <name evidence="4" type="ORF">SI8410_18021620</name>
</gene>
<feature type="repeat" description="PPR" evidence="2">
    <location>
        <begin position="731"/>
        <end position="765"/>
    </location>
</feature>
<dbReference type="InterPro" id="IPR051240">
    <property type="entry name" value="Mito_RNA-Proc/Resp"/>
</dbReference>
<evidence type="ECO:0000256" key="1">
    <source>
        <dbReference type="ARBA" id="ARBA00022737"/>
    </source>
</evidence>
<keyword evidence="5" id="KW-1185">Reference proteome</keyword>
<feature type="repeat" description="PPR" evidence="2">
    <location>
        <begin position="454"/>
        <end position="488"/>
    </location>
</feature>
<organism evidence="4 5">
    <name type="scientific">Spirodela intermedia</name>
    <name type="common">Intermediate duckweed</name>
    <dbReference type="NCBI Taxonomy" id="51605"/>
    <lineage>
        <taxon>Eukaryota</taxon>
        <taxon>Viridiplantae</taxon>
        <taxon>Streptophyta</taxon>
        <taxon>Embryophyta</taxon>
        <taxon>Tracheophyta</taxon>
        <taxon>Spermatophyta</taxon>
        <taxon>Magnoliopsida</taxon>
        <taxon>Liliopsida</taxon>
        <taxon>Araceae</taxon>
        <taxon>Lemnoideae</taxon>
        <taxon>Spirodela</taxon>
    </lineage>
</organism>
<keyword evidence="1" id="KW-0677">Repeat</keyword>
<reference evidence="4" key="1">
    <citation type="submission" date="2020-02" db="EMBL/GenBank/DDBJ databases">
        <authorList>
            <person name="Scholz U."/>
            <person name="Mascher M."/>
            <person name="Fiebig A."/>
        </authorList>
    </citation>
    <scope>NUCLEOTIDE SEQUENCE</scope>
</reference>
<evidence type="ECO:0000256" key="2">
    <source>
        <dbReference type="PROSITE-ProRule" id="PRU00708"/>
    </source>
</evidence>
<name>A0A7I8LM39_SPIIN</name>
<feature type="region of interest" description="Disordered" evidence="3">
    <location>
        <begin position="525"/>
        <end position="558"/>
    </location>
</feature>